<reference evidence="3" key="2">
    <citation type="submission" date="2020-09" db="EMBL/GenBank/DDBJ databases">
        <authorList>
            <person name="Sun Q."/>
            <person name="Zhou Y."/>
        </authorList>
    </citation>
    <scope>NUCLEOTIDE SEQUENCE</scope>
    <source>
        <strain evidence="3">CGMCC 1.12698</strain>
    </source>
</reference>
<feature type="transmembrane region" description="Helical" evidence="2">
    <location>
        <begin position="6"/>
        <end position="24"/>
    </location>
</feature>
<keyword evidence="4" id="KW-1185">Reference proteome</keyword>
<reference evidence="3" key="1">
    <citation type="journal article" date="2014" name="Int. J. Syst. Evol. Microbiol.">
        <title>Complete genome sequence of Corynebacterium casei LMG S-19264T (=DSM 44701T), isolated from a smear-ripened cheese.</title>
        <authorList>
            <consortium name="US DOE Joint Genome Institute (JGI-PGF)"/>
            <person name="Walter F."/>
            <person name="Albersmeier A."/>
            <person name="Kalinowski J."/>
            <person name="Ruckert C."/>
        </authorList>
    </citation>
    <scope>NUCLEOTIDE SEQUENCE</scope>
    <source>
        <strain evidence="3">CGMCC 1.12698</strain>
    </source>
</reference>
<evidence type="ECO:0000256" key="2">
    <source>
        <dbReference type="SAM" id="Phobius"/>
    </source>
</evidence>
<dbReference type="AlphaFoldDB" id="A0A917APL3"/>
<gene>
    <name evidence="3" type="ORF">GCM10007140_13780</name>
</gene>
<keyword evidence="2" id="KW-0812">Transmembrane</keyword>
<evidence type="ECO:0000313" key="3">
    <source>
        <dbReference type="EMBL" id="GGE64806.1"/>
    </source>
</evidence>
<evidence type="ECO:0000313" key="4">
    <source>
        <dbReference type="Proteomes" id="UP000605259"/>
    </source>
</evidence>
<comment type="caution">
    <text evidence="3">The sequence shown here is derived from an EMBL/GenBank/DDBJ whole genome shotgun (WGS) entry which is preliminary data.</text>
</comment>
<dbReference type="EMBL" id="BMFK01000001">
    <property type="protein sequence ID" value="GGE64806.1"/>
    <property type="molecule type" value="Genomic_DNA"/>
</dbReference>
<dbReference type="RefSeq" id="WP_188387640.1">
    <property type="nucleotide sequence ID" value="NZ_BMFK01000001.1"/>
</dbReference>
<keyword evidence="2" id="KW-1133">Transmembrane helix</keyword>
<protein>
    <submittedName>
        <fullName evidence="3">Uncharacterized protein</fullName>
    </submittedName>
</protein>
<name>A0A917APL3_9BACI</name>
<feature type="region of interest" description="Disordered" evidence="1">
    <location>
        <begin position="34"/>
        <end position="53"/>
    </location>
</feature>
<sequence>MNEVSYILITLAGAIGSAAIGDLGKRIWEHIKKLYKPKRRKKKPNKRKRKKVG</sequence>
<keyword evidence="2" id="KW-0472">Membrane</keyword>
<proteinExistence type="predicted"/>
<organism evidence="3 4">
    <name type="scientific">Priestia taiwanensis</name>
    <dbReference type="NCBI Taxonomy" id="1347902"/>
    <lineage>
        <taxon>Bacteria</taxon>
        <taxon>Bacillati</taxon>
        <taxon>Bacillota</taxon>
        <taxon>Bacilli</taxon>
        <taxon>Bacillales</taxon>
        <taxon>Bacillaceae</taxon>
        <taxon>Priestia</taxon>
    </lineage>
</organism>
<accession>A0A917APL3</accession>
<evidence type="ECO:0000256" key="1">
    <source>
        <dbReference type="SAM" id="MobiDB-lite"/>
    </source>
</evidence>
<dbReference type="Proteomes" id="UP000605259">
    <property type="component" value="Unassembled WGS sequence"/>
</dbReference>